<evidence type="ECO:0000256" key="1">
    <source>
        <dbReference type="SAM" id="SignalP"/>
    </source>
</evidence>
<feature type="signal peptide" evidence="1">
    <location>
        <begin position="1"/>
        <end position="22"/>
    </location>
</feature>
<feature type="chain" id="PRO_5038098844" description="Rap1a immunity protein domain-containing protein" evidence="1">
    <location>
        <begin position="23"/>
        <end position="128"/>
    </location>
</feature>
<gene>
    <name evidence="2" type="ORF">ACELLULO517_15745</name>
</gene>
<dbReference type="Proteomes" id="UP000721844">
    <property type="component" value="Unassembled WGS sequence"/>
</dbReference>
<keyword evidence="3" id="KW-1185">Reference proteome</keyword>
<protein>
    <recommendedName>
        <fullName evidence="4">Rap1a immunity protein domain-containing protein</fullName>
    </recommendedName>
</protein>
<sequence>MFRKALLFGFVAGLATSSPALARENPPGEFQIFGVGGLQCSDYLLAVENERAAWIQSGHPRQGGEALYPAYIGYLQYMAGALTLTSFSVNKSFSVTIDTAMDVAENYCRAHPARQYIESVMSVTNPST</sequence>
<proteinExistence type="predicted"/>
<accession>A0A964E4Q4</accession>
<comment type="caution">
    <text evidence="2">The sequence shown here is derived from an EMBL/GenBank/DDBJ whole genome shotgun (WGS) entry which is preliminary data.</text>
</comment>
<reference evidence="2 3" key="1">
    <citation type="journal article" date="2021" name="Microorganisms">
        <title>Acidisoma silvae sp. nov. and Acidisomacellulosilytica sp. nov., Two Acidophilic Bacteria Isolated from Decaying Wood, Hydrolyzing Cellulose and Producing Poly-3-hydroxybutyrate.</title>
        <authorList>
            <person name="Mieszkin S."/>
            <person name="Pouder E."/>
            <person name="Uroz S."/>
            <person name="Simon-Colin C."/>
            <person name="Alain K."/>
        </authorList>
    </citation>
    <scope>NUCLEOTIDE SEQUENCE [LARGE SCALE GENOMIC DNA]</scope>
    <source>
        <strain evidence="2 3">HW T5.17</strain>
    </source>
</reference>
<evidence type="ECO:0000313" key="2">
    <source>
        <dbReference type="EMBL" id="MCB8881701.1"/>
    </source>
</evidence>
<dbReference type="EMBL" id="JAESVA010000005">
    <property type="protein sequence ID" value="MCB8881701.1"/>
    <property type="molecule type" value="Genomic_DNA"/>
</dbReference>
<keyword evidence="1" id="KW-0732">Signal</keyword>
<evidence type="ECO:0000313" key="3">
    <source>
        <dbReference type="Proteomes" id="UP000721844"/>
    </source>
</evidence>
<evidence type="ECO:0008006" key="4">
    <source>
        <dbReference type="Google" id="ProtNLM"/>
    </source>
</evidence>
<dbReference type="AlphaFoldDB" id="A0A964E4Q4"/>
<organism evidence="2 3">
    <name type="scientific">Acidisoma cellulosilyticum</name>
    <dbReference type="NCBI Taxonomy" id="2802395"/>
    <lineage>
        <taxon>Bacteria</taxon>
        <taxon>Pseudomonadati</taxon>
        <taxon>Pseudomonadota</taxon>
        <taxon>Alphaproteobacteria</taxon>
        <taxon>Acetobacterales</taxon>
        <taxon>Acidocellaceae</taxon>
        <taxon>Acidisoma</taxon>
    </lineage>
</organism>
<dbReference type="RefSeq" id="WP_227308366.1">
    <property type="nucleotide sequence ID" value="NZ_JAESVA010000005.1"/>
</dbReference>
<name>A0A964E4Q4_9PROT</name>